<keyword evidence="1" id="KW-0479">Metal-binding</keyword>
<accession>A0ABU6TZE6</accession>
<keyword evidence="5" id="KW-1185">Reference proteome</keyword>
<organism evidence="4 5">
    <name type="scientific">Stylosanthes scabra</name>
    <dbReference type="NCBI Taxonomy" id="79078"/>
    <lineage>
        <taxon>Eukaryota</taxon>
        <taxon>Viridiplantae</taxon>
        <taxon>Streptophyta</taxon>
        <taxon>Embryophyta</taxon>
        <taxon>Tracheophyta</taxon>
        <taxon>Spermatophyta</taxon>
        <taxon>Magnoliopsida</taxon>
        <taxon>eudicotyledons</taxon>
        <taxon>Gunneridae</taxon>
        <taxon>Pentapetalae</taxon>
        <taxon>rosids</taxon>
        <taxon>fabids</taxon>
        <taxon>Fabales</taxon>
        <taxon>Fabaceae</taxon>
        <taxon>Papilionoideae</taxon>
        <taxon>50 kb inversion clade</taxon>
        <taxon>dalbergioids sensu lato</taxon>
        <taxon>Dalbergieae</taxon>
        <taxon>Pterocarpus clade</taxon>
        <taxon>Stylosanthes</taxon>
    </lineage>
</organism>
<dbReference type="SUPFAM" id="SSF57756">
    <property type="entry name" value="Retrovirus zinc finger-like domains"/>
    <property type="match status" value="1"/>
</dbReference>
<evidence type="ECO:0000256" key="1">
    <source>
        <dbReference type="PROSITE-ProRule" id="PRU00047"/>
    </source>
</evidence>
<keyword evidence="1" id="KW-0863">Zinc-finger</keyword>
<comment type="caution">
    <text evidence="4">The sequence shown here is derived from an EMBL/GenBank/DDBJ whole genome shotgun (WGS) entry which is preliminary data.</text>
</comment>
<evidence type="ECO:0000313" key="5">
    <source>
        <dbReference type="Proteomes" id="UP001341840"/>
    </source>
</evidence>
<dbReference type="InterPro" id="IPR036875">
    <property type="entry name" value="Znf_CCHC_sf"/>
</dbReference>
<sequence length="172" mass="19397">MTILESQSGESKKKSLALKASNSRDKESDEEEEDQDIALLIKKFTRIARRKNMIPKKQNKPPKCFECGEIGHIKPNCPKLQKGDKDKKFKKKQKAYISWENEDDSSTDSDNEEVANICLMANEEKGSVGARKSKWFVDSGCSKQMTGDERSLTNYRPINGGNVIYGDNSKGK</sequence>
<dbReference type="Gene3D" id="4.10.60.10">
    <property type="entry name" value="Zinc finger, CCHC-type"/>
    <property type="match status" value="1"/>
</dbReference>
<dbReference type="SMART" id="SM00343">
    <property type="entry name" value="ZnF_C2HC"/>
    <property type="match status" value="1"/>
</dbReference>
<name>A0ABU6TZE6_9FABA</name>
<feature type="region of interest" description="Disordered" evidence="2">
    <location>
        <begin position="1"/>
        <end position="35"/>
    </location>
</feature>
<evidence type="ECO:0000313" key="4">
    <source>
        <dbReference type="EMBL" id="MED6154252.1"/>
    </source>
</evidence>
<proteinExistence type="predicted"/>
<keyword evidence="1" id="KW-0862">Zinc</keyword>
<reference evidence="4 5" key="1">
    <citation type="journal article" date="2023" name="Plants (Basel)">
        <title>Bridging the Gap: Combining Genomics and Transcriptomics Approaches to Understand Stylosanthes scabra, an Orphan Legume from the Brazilian Caatinga.</title>
        <authorList>
            <person name="Ferreira-Neto J.R.C."/>
            <person name="da Silva M.D."/>
            <person name="Binneck E."/>
            <person name="de Melo N.F."/>
            <person name="da Silva R.H."/>
            <person name="de Melo A.L.T.M."/>
            <person name="Pandolfi V."/>
            <person name="Bustamante F.O."/>
            <person name="Brasileiro-Vidal A.C."/>
            <person name="Benko-Iseppon A.M."/>
        </authorList>
    </citation>
    <scope>NUCLEOTIDE SEQUENCE [LARGE SCALE GENOMIC DNA]</scope>
    <source>
        <tissue evidence="4">Leaves</tissue>
    </source>
</reference>
<dbReference type="InterPro" id="IPR001878">
    <property type="entry name" value="Znf_CCHC"/>
</dbReference>
<dbReference type="Pfam" id="PF22936">
    <property type="entry name" value="Pol_BBD"/>
    <property type="match status" value="1"/>
</dbReference>
<feature type="domain" description="CCHC-type" evidence="3">
    <location>
        <begin position="63"/>
        <end position="79"/>
    </location>
</feature>
<feature type="non-terminal residue" evidence="4">
    <location>
        <position position="172"/>
    </location>
</feature>
<evidence type="ECO:0000259" key="3">
    <source>
        <dbReference type="PROSITE" id="PS50158"/>
    </source>
</evidence>
<evidence type="ECO:0000256" key="2">
    <source>
        <dbReference type="SAM" id="MobiDB-lite"/>
    </source>
</evidence>
<dbReference type="PANTHER" id="PTHR47592">
    <property type="entry name" value="PBF68 PROTEIN"/>
    <property type="match status" value="1"/>
</dbReference>
<dbReference type="Proteomes" id="UP001341840">
    <property type="component" value="Unassembled WGS sequence"/>
</dbReference>
<dbReference type="EMBL" id="JASCZI010096884">
    <property type="protein sequence ID" value="MED6154252.1"/>
    <property type="molecule type" value="Genomic_DNA"/>
</dbReference>
<dbReference type="InterPro" id="IPR054722">
    <property type="entry name" value="PolX-like_BBD"/>
</dbReference>
<dbReference type="PROSITE" id="PS50158">
    <property type="entry name" value="ZF_CCHC"/>
    <property type="match status" value="1"/>
</dbReference>
<protein>
    <recommendedName>
        <fullName evidence="3">CCHC-type domain-containing protein</fullName>
    </recommendedName>
</protein>
<dbReference type="PANTHER" id="PTHR47592:SF27">
    <property type="entry name" value="OS08G0421700 PROTEIN"/>
    <property type="match status" value="1"/>
</dbReference>
<dbReference type="Pfam" id="PF00098">
    <property type="entry name" value="zf-CCHC"/>
    <property type="match status" value="1"/>
</dbReference>
<gene>
    <name evidence="4" type="ORF">PIB30_110451</name>
</gene>